<name>A0A8H7B9K7_9PLEO</name>
<organism evidence="11 12">
    <name type="scientific">Alternaria burnsii</name>
    <dbReference type="NCBI Taxonomy" id="1187904"/>
    <lineage>
        <taxon>Eukaryota</taxon>
        <taxon>Fungi</taxon>
        <taxon>Dikarya</taxon>
        <taxon>Ascomycota</taxon>
        <taxon>Pezizomycotina</taxon>
        <taxon>Dothideomycetes</taxon>
        <taxon>Pleosporomycetidae</taxon>
        <taxon>Pleosporales</taxon>
        <taxon>Pleosporineae</taxon>
        <taxon>Pleosporaceae</taxon>
        <taxon>Alternaria</taxon>
        <taxon>Alternaria sect. Alternaria</taxon>
    </lineage>
</organism>
<feature type="transmembrane region" description="Helical" evidence="8">
    <location>
        <begin position="256"/>
        <end position="274"/>
    </location>
</feature>
<comment type="caution">
    <text evidence="11">The sequence shown here is derived from an EMBL/GenBank/DDBJ whole genome shotgun (WGS) entry which is preliminary data.</text>
</comment>
<dbReference type="InterPro" id="IPR003689">
    <property type="entry name" value="ZIP"/>
</dbReference>
<reference evidence="11" key="1">
    <citation type="submission" date="2020-01" db="EMBL/GenBank/DDBJ databases">
        <authorList>
            <person name="Feng Z.H.Z."/>
        </authorList>
    </citation>
    <scope>NUCLEOTIDE SEQUENCE</scope>
    <source>
        <strain evidence="11">CBS107.38</strain>
    </source>
</reference>
<feature type="domain" description="Rhodopsin" evidence="10">
    <location>
        <begin position="22"/>
        <end position="122"/>
    </location>
</feature>
<dbReference type="Proteomes" id="UP000596902">
    <property type="component" value="Unassembled WGS sequence"/>
</dbReference>
<evidence type="ECO:0000256" key="2">
    <source>
        <dbReference type="ARBA" id="ARBA00006939"/>
    </source>
</evidence>
<protein>
    <submittedName>
        <fullName evidence="11">Fe2+ zn2+ regulated transporter</fullName>
    </submittedName>
</protein>
<evidence type="ECO:0000256" key="4">
    <source>
        <dbReference type="ARBA" id="ARBA00022692"/>
    </source>
</evidence>
<evidence type="ECO:0000259" key="10">
    <source>
        <dbReference type="Pfam" id="PF20684"/>
    </source>
</evidence>
<comment type="similarity">
    <text evidence="2 8">Belongs to the ZIP transporter (TC 2.A.5) family.</text>
</comment>
<dbReference type="Pfam" id="PF02535">
    <property type="entry name" value="Zip"/>
    <property type="match status" value="1"/>
</dbReference>
<proteinExistence type="inferred from homology"/>
<evidence type="ECO:0000256" key="7">
    <source>
        <dbReference type="ARBA" id="ARBA00023136"/>
    </source>
</evidence>
<keyword evidence="6 8" id="KW-0406">Ion transport</keyword>
<dbReference type="RefSeq" id="XP_038785526.1">
    <property type="nucleotide sequence ID" value="XM_038932054.1"/>
</dbReference>
<feature type="transmembrane region" description="Helical" evidence="8">
    <location>
        <begin position="496"/>
        <end position="518"/>
    </location>
</feature>
<keyword evidence="12" id="KW-1185">Reference proteome</keyword>
<gene>
    <name evidence="11" type="ORF">GT037_007007</name>
</gene>
<dbReference type="AlphaFoldDB" id="A0A8H7B9K7"/>
<keyword evidence="3 8" id="KW-0813">Transport</keyword>
<dbReference type="PANTHER" id="PTHR11040:SF32">
    <property type="entry name" value="ZINC-REGULATED TRANSPORTER 1"/>
    <property type="match status" value="1"/>
</dbReference>
<keyword evidence="7 8" id="KW-0472">Membrane</keyword>
<feature type="region of interest" description="Disordered" evidence="9">
    <location>
        <begin position="393"/>
        <end position="420"/>
    </location>
</feature>
<evidence type="ECO:0000256" key="3">
    <source>
        <dbReference type="ARBA" id="ARBA00022448"/>
    </source>
</evidence>
<dbReference type="EMBL" id="JAAABM010000009">
    <property type="protein sequence ID" value="KAF7675244.1"/>
    <property type="molecule type" value="Genomic_DNA"/>
</dbReference>
<evidence type="ECO:0000256" key="6">
    <source>
        <dbReference type="ARBA" id="ARBA00023065"/>
    </source>
</evidence>
<dbReference type="GO" id="GO:0005886">
    <property type="term" value="C:plasma membrane"/>
    <property type="evidence" value="ECO:0007669"/>
    <property type="project" value="TreeGrafter"/>
</dbReference>
<evidence type="ECO:0000256" key="9">
    <source>
        <dbReference type="SAM" id="MobiDB-lite"/>
    </source>
</evidence>
<keyword evidence="4 8" id="KW-0812">Transmembrane</keyword>
<dbReference type="GeneID" id="62205232"/>
<feature type="transmembrane region" description="Helical" evidence="8">
    <location>
        <begin position="570"/>
        <end position="590"/>
    </location>
</feature>
<feature type="compositionally biased region" description="Low complexity" evidence="9">
    <location>
        <begin position="409"/>
        <end position="420"/>
    </location>
</feature>
<dbReference type="GO" id="GO:0071578">
    <property type="term" value="P:zinc ion import across plasma membrane"/>
    <property type="evidence" value="ECO:0007669"/>
    <property type="project" value="TreeGrafter"/>
</dbReference>
<feature type="transmembrane region" description="Helical" evidence="8">
    <location>
        <begin position="434"/>
        <end position="458"/>
    </location>
</feature>
<feature type="transmembrane region" description="Helical" evidence="8">
    <location>
        <begin position="530"/>
        <end position="549"/>
    </location>
</feature>
<feature type="transmembrane region" description="Helical" evidence="8">
    <location>
        <begin position="60"/>
        <end position="81"/>
    </location>
</feature>
<dbReference type="InterPro" id="IPR004698">
    <property type="entry name" value="Zn/Fe_permease_fun/pln"/>
</dbReference>
<comment type="subcellular location">
    <subcellularLocation>
        <location evidence="1 8">Membrane</location>
        <topology evidence="1 8">Multi-pass membrane protein</topology>
    </subcellularLocation>
</comment>
<reference evidence="11" key="2">
    <citation type="submission" date="2020-08" db="EMBL/GenBank/DDBJ databases">
        <title>Draft Genome Sequence of Cumin Blight Pathogen Alternaria burnsii.</title>
        <authorList>
            <person name="Feng Z."/>
        </authorList>
    </citation>
    <scope>NUCLEOTIDE SEQUENCE</scope>
    <source>
        <strain evidence="11">CBS107.38</strain>
    </source>
</reference>
<evidence type="ECO:0000256" key="1">
    <source>
        <dbReference type="ARBA" id="ARBA00004141"/>
    </source>
</evidence>
<evidence type="ECO:0000313" key="12">
    <source>
        <dbReference type="Proteomes" id="UP000596902"/>
    </source>
</evidence>
<dbReference type="PANTHER" id="PTHR11040">
    <property type="entry name" value="ZINC/IRON TRANSPORTER"/>
    <property type="match status" value="1"/>
</dbReference>
<dbReference type="GO" id="GO:0000006">
    <property type="term" value="F:high-affinity zinc transmembrane transporter activity"/>
    <property type="evidence" value="ECO:0007669"/>
    <property type="project" value="TreeGrafter"/>
</dbReference>
<accession>A0A8H7B9K7</accession>
<dbReference type="InterPro" id="IPR049326">
    <property type="entry name" value="Rhodopsin_dom_fungi"/>
</dbReference>
<dbReference type="Pfam" id="PF20684">
    <property type="entry name" value="Fung_rhodopsin"/>
    <property type="match status" value="1"/>
</dbReference>
<feature type="transmembrane region" description="Helical" evidence="8">
    <location>
        <begin position="25"/>
        <end position="48"/>
    </location>
</feature>
<feature type="transmembrane region" description="Helical" evidence="8">
    <location>
        <begin position="286"/>
        <end position="309"/>
    </location>
</feature>
<keyword evidence="5 8" id="KW-1133">Transmembrane helix</keyword>
<sequence>MCNQQAQQENALISAQNHGTILVPFWMIATIFDVVLETAIIALCTHRVWTLRESCRQKTLATLLLSMRFILVAASVIRLVYLQQAYDRNGDPAFDSIPYAVATQSQTTLAVLIVCSLCLKPYARFEASRSQAPKHNLRHSKHWSGSITIGGTPYESYNSFPPPIIREPLLSIQANLRHPARNNDRILTQFKSWLFNCLTLEIPRFLLPHCSTQSLFLDMAVFDPTNVDLTTADQAKVICYFALGENEYNGQLGARISSIFVIGFVSTIATYFPVIARKKPSWKIPLGLYTFARFFGSGVIVATAFIHLLDPAYEAIGPGSCIGKSGGWAEYPWCAAIVLTSIMAVFCVDLGAEVYVEHKFGVAKEEAGGSNSVFIRSDRNTDPAVLFIDPESHASTQHRHHQHRKDTASLHSKSSTSSNMTSSTADRLSFAQQIVAFLVLEFGIIFHSVIIGLNLGVVGDEFSTLFPVLVFHQSFEGLGIGARLSNISFPRSKSWMPWALCALYGLTTPTSIAIGLGVRTTYSPESKVSLIVQGVLNSVSAGFLIYSGLVELLAKDFLFDRQRTKNLGNLGLMVIYVFVGAATMALIGYWA</sequence>
<evidence type="ECO:0000313" key="11">
    <source>
        <dbReference type="EMBL" id="KAF7675244.1"/>
    </source>
</evidence>
<dbReference type="NCBIfam" id="TIGR00820">
    <property type="entry name" value="zip"/>
    <property type="match status" value="1"/>
</dbReference>
<evidence type="ECO:0000256" key="8">
    <source>
        <dbReference type="RuleBase" id="RU362088"/>
    </source>
</evidence>
<evidence type="ECO:0000256" key="5">
    <source>
        <dbReference type="ARBA" id="ARBA00022989"/>
    </source>
</evidence>